<name>A0A2M8LAW4_9BACT</name>
<reference evidence="2" key="1">
    <citation type="submission" date="2017-09" db="EMBL/GenBank/DDBJ databases">
        <title>Depth-based differentiation of microbial function through sediment-hosted aquifers and enrichment of novel symbionts in the deep terrestrial subsurface.</title>
        <authorList>
            <person name="Probst A.J."/>
            <person name="Ladd B."/>
            <person name="Jarett J.K."/>
            <person name="Geller-Mcgrath D.E."/>
            <person name="Sieber C.M.K."/>
            <person name="Emerson J.B."/>
            <person name="Anantharaman K."/>
            <person name="Thomas B.C."/>
            <person name="Malmstrom R."/>
            <person name="Stieglmeier M."/>
            <person name="Klingl A."/>
            <person name="Woyke T."/>
            <person name="Ryan C.M."/>
            <person name="Banfield J.F."/>
        </authorList>
    </citation>
    <scope>NUCLEOTIDE SEQUENCE [LARGE SCALE GENOMIC DNA]</scope>
</reference>
<gene>
    <name evidence="1" type="ORF">COV02_00765</name>
</gene>
<accession>A0A2M8LAW4</accession>
<dbReference type="AlphaFoldDB" id="A0A2M8LAW4"/>
<organism evidence="1 2">
    <name type="scientific">Candidatus Terrybacteria bacterium CG10_big_fil_rev_8_21_14_0_10_41_10</name>
    <dbReference type="NCBI Taxonomy" id="1975026"/>
    <lineage>
        <taxon>Bacteria</taxon>
        <taxon>Candidatus Terryibacteriota</taxon>
    </lineage>
</organism>
<dbReference type="Proteomes" id="UP000230959">
    <property type="component" value="Unassembled WGS sequence"/>
</dbReference>
<proteinExistence type="predicted"/>
<sequence length="85" mass="10366">MNIYYTSRFVKNYKKLPERIKLKAELKEAIFKINPFDQRLETHKLHGKDKEFWSYSIDNKYRIKFLLTSNDEALYLNVGLRDDVY</sequence>
<dbReference type="InterPro" id="IPR035093">
    <property type="entry name" value="RelE/ParE_toxin_dom_sf"/>
</dbReference>
<evidence type="ECO:0000313" key="1">
    <source>
        <dbReference type="EMBL" id="PJE73773.1"/>
    </source>
</evidence>
<dbReference type="EMBL" id="PFER01000013">
    <property type="protein sequence ID" value="PJE73773.1"/>
    <property type="molecule type" value="Genomic_DNA"/>
</dbReference>
<comment type="caution">
    <text evidence="1">The sequence shown here is derived from an EMBL/GenBank/DDBJ whole genome shotgun (WGS) entry which is preliminary data.</text>
</comment>
<evidence type="ECO:0000313" key="2">
    <source>
        <dbReference type="Proteomes" id="UP000230959"/>
    </source>
</evidence>
<dbReference type="SUPFAM" id="SSF143011">
    <property type="entry name" value="RelE-like"/>
    <property type="match status" value="1"/>
</dbReference>
<dbReference type="Gene3D" id="3.30.2310.20">
    <property type="entry name" value="RelE-like"/>
    <property type="match status" value="1"/>
</dbReference>
<protein>
    <submittedName>
        <fullName evidence="1">Type II toxin-antitoxin system mRNA interferase toxin, RelE/StbE family</fullName>
    </submittedName>
</protein>